<evidence type="ECO:0000313" key="3">
    <source>
        <dbReference type="Proteomes" id="UP000037923"/>
    </source>
</evidence>
<dbReference type="RefSeq" id="XP_015663868.1">
    <property type="nucleotide sequence ID" value="XM_015798348.1"/>
</dbReference>
<dbReference type="GeneID" id="26902030"/>
<dbReference type="SUPFAM" id="SSF50182">
    <property type="entry name" value="Sm-like ribonucleoproteins"/>
    <property type="match status" value="1"/>
</dbReference>
<sequence>MSANINFAANSAATAASGAPAPSSAAAGKATGASSPLSNSDTKSKSHMILPYEVLFTLVGRRVTVVLTKRNFELEGTLQSVDSDKGDMLLSDVVQYHWLSTANTSADGAEAEEKGAEAASKAEEGYRACFGGGQRKELSRCSQAMVNSAYVALVTPTLFVPE</sequence>
<feature type="region of interest" description="Disordered" evidence="1">
    <location>
        <begin position="13"/>
        <end position="44"/>
    </location>
</feature>
<name>A0A0M9G9K7_LEPPY</name>
<dbReference type="VEuPathDB" id="TriTrypDB:LpyrH10_02_7090"/>
<dbReference type="OMA" id="AKSKSHM"/>
<accession>A0A0M9G9K7</accession>
<comment type="caution">
    <text evidence="2">The sequence shown here is derived from an EMBL/GenBank/DDBJ whole genome shotgun (WGS) entry which is preliminary data.</text>
</comment>
<protein>
    <recommendedName>
        <fullName evidence="4">LSM domain-containing protein</fullName>
    </recommendedName>
</protein>
<keyword evidence="3" id="KW-1185">Reference proteome</keyword>
<dbReference type="AlphaFoldDB" id="A0A0M9G9K7"/>
<feature type="compositionally biased region" description="Low complexity" evidence="1">
    <location>
        <begin position="13"/>
        <end position="36"/>
    </location>
</feature>
<evidence type="ECO:0000256" key="1">
    <source>
        <dbReference type="SAM" id="MobiDB-lite"/>
    </source>
</evidence>
<dbReference type="OrthoDB" id="273307at2759"/>
<evidence type="ECO:0008006" key="4">
    <source>
        <dbReference type="Google" id="ProtNLM"/>
    </source>
</evidence>
<dbReference type="Gene3D" id="2.30.30.100">
    <property type="match status" value="1"/>
</dbReference>
<organism evidence="2 3">
    <name type="scientific">Leptomonas pyrrhocoris</name>
    <name type="common">Firebug parasite</name>
    <dbReference type="NCBI Taxonomy" id="157538"/>
    <lineage>
        <taxon>Eukaryota</taxon>
        <taxon>Discoba</taxon>
        <taxon>Euglenozoa</taxon>
        <taxon>Kinetoplastea</taxon>
        <taxon>Metakinetoplastina</taxon>
        <taxon>Trypanosomatida</taxon>
        <taxon>Trypanosomatidae</taxon>
        <taxon>Leishmaniinae</taxon>
        <taxon>Leptomonas</taxon>
    </lineage>
</organism>
<dbReference type="EMBL" id="LGTL01000002">
    <property type="protein sequence ID" value="KPA85429.1"/>
    <property type="molecule type" value="Genomic_DNA"/>
</dbReference>
<dbReference type="InterPro" id="IPR010920">
    <property type="entry name" value="LSM_dom_sf"/>
</dbReference>
<evidence type="ECO:0000313" key="2">
    <source>
        <dbReference type="EMBL" id="KPA85429.1"/>
    </source>
</evidence>
<reference evidence="2 3" key="1">
    <citation type="submission" date="2015-07" db="EMBL/GenBank/DDBJ databases">
        <title>High-quality genome of monoxenous trypanosomatid Leptomonas pyrrhocoris.</title>
        <authorList>
            <person name="Flegontov P."/>
            <person name="Butenko A."/>
            <person name="Firsov S."/>
            <person name="Vlcek C."/>
            <person name="Logacheva M.D."/>
            <person name="Field M."/>
            <person name="Filatov D."/>
            <person name="Flegontova O."/>
            <person name="Gerasimov E."/>
            <person name="Jackson A.P."/>
            <person name="Kelly S."/>
            <person name="Opperdoes F."/>
            <person name="O'Reilly A."/>
            <person name="Votypka J."/>
            <person name="Yurchenko V."/>
            <person name="Lukes J."/>
        </authorList>
    </citation>
    <scope>NUCLEOTIDE SEQUENCE [LARGE SCALE GENOMIC DNA]</scope>
    <source>
        <strain evidence="2">H10</strain>
    </source>
</reference>
<dbReference type="Proteomes" id="UP000037923">
    <property type="component" value="Unassembled WGS sequence"/>
</dbReference>
<proteinExistence type="predicted"/>
<gene>
    <name evidence="2" type="ORF">ABB37_01735</name>
</gene>